<evidence type="ECO:0000313" key="6">
    <source>
        <dbReference type="EMBL" id="MDF0716125.1"/>
    </source>
</evidence>
<keyword evidence="4" id="KW-0676">Redox-active center</keyword>
<dbReference type="CDD" id="cd02966">
    <property type="entry name" value="TlpA_like_family"/>
    <property type="match status" value="1"/>
</dbReference>
<evidence type="ECO:0000256" key="3">
    <source>
        <dbReference type="ARBA" id="ARBA00023157"/>
    </source>
</evidence>
<dbReference type="PROSITE" id="PS51257">
    <property type="entry name" value="PROKAR_LIPOPROTEIN"/>
    <property type="match status" value="1"/>
</dbReference>
<dbReference type="RefSeq" id="WP_275615370.1">
    <property type="nucleotide sequence ID" value="NZ_JARFVB010000004.1"/>
</dbReference>
<reference evidence="6 7" key="1">
    <citation type="submission" date="2023-03" db="EMBL/GenBank/DDBJ databases">
        <title>Muricauda XX sp. nov. and Muricauda XXX sp. nov., two novel species isolated from Okinawa Trough.</title>
        <authorList>
            <person name="Cao W."/>
            <person name="Deng X."/>
        </authorList>
    </citation>
    <scope>NUCLEOTIDE SEQUENCE [LARGE SCALE GENOMIC DNA]</scope>
    <source>
        <strain evidence="6 7">334s03</strain>
    </source>
</reference>
<evidence type="ECO:0000256" key="4">
    <source>
        <dbReference type="ARBA" id="ARBA00023284"/>
    </source>
</evidence>
<dbReference type="InterPro" id="IPR013740">
    <property type="entry name" value="Redoxin"/>
</dbReference>
<dbReference type="Gene3D" id="3.40.30.10">
    <property type="entry name" value="Glutaredoxin"/>
    <property type="match status" value="1"/>
</dbReference>
<sequence length="395" mass="45256">MKNVFKLTLFSLLLMQSCSEKPWLSGTIAFETEADWKPTVYLVQPEKFDDVVQSFVGKVLDSAQVSQNGHFEFKNLPEYKKPVLLELVVQKNGEKYPNRLVNENPQTDNYFPLIYQPGTQMVIESDVAYFQSTFSILEPSSENEALLRLRDLRLMAYEKYLEGQKDVRGADEDLLEREKNEYNFKKELIDFADSTKELLPAMVALRWASPEGDYERMAELVYNQSEKWNALHPEHPWVKELATVADKQNLPILVGDLIPEIQLPIRGGETASLQTLLKGQKLMVLDVWASWCAPCRVENRNVLVPLWEKYHADDFQIVAYGLESSEKAWNNAIQKDGAYRWSHASHLRGDQNPFMDALRLSTIPANFLLDGNGTVLAKNLHGEDLVGFVDEYMSK</sequence>
<comment type="caution">
    <text evidence="6">The sequence shown here is derived from an EMBL/GenBank/DDBJ whole genome shotgun (WGS) entry which is preliminary data.</text>
</comment>
<dbReference type="EMBL" id="JARFVB010000004">
    <property type="protein sequence ID" value="MDF0716125.1"/>
    <property type="molecule type" value="Genomic_DNA"/>
</dbReference>
<dbReference type="InterPro" id="IPR050553">
    <property type="entry name" value="Thioredoxin_ResA/DsbE_sf"/>
</dbReference>
<accession>A0ABT5XYA4</accession>
<dbReference type="PROSITE" id="PS51352">
    <property type="entry name" value="THIOREDOXIN_2"/>
    <property type="match status" value="1"/>
</dbReference>
<evidence type="ECO:0000313" key="7">
    <source>
        <dbReference type="Proteomes" id="UP001221366"/>
    </source>
</evidence>
<dbReference type="PROSITE" id="PS00194">
    <property type="entry name" value="THIOREDOXIN_1"/>
    <property type="match status" value="1"/>
</dbReference>
<protein>
    <submittedName>
        <fullName evidence="6">TlpA disulfide reductase family protein</fullName>
    </submittedName>
</protein>
<dbReference type="PANTHER" id="PTHR42852:SF6">
    <property type="entry name" value="THIOL:DISULFIDE INTERCHANGE PROTEIN DSBE"/>
    <property type="match status" value="1"/>
</dbReference>
<dbReference type="InterPro" id="IPR017937">
    <property type="entry name" value="Thioredoxin_CS"/>
</dbReference>
<dbReference type="PANTHER" id="PTHR42852">
    <property type="entry name" value="THIOL:DISULFIDE INTERCHANGE PROTEIN DSBE"/>
    <property type="match status" value="1"/>
</dbReference>
<gene>
    <name evidence="6" type="ORF">PY092_08210</name>
</gene>
<evidence type="ECO:0000256" key="1">
    <source>
        <dbReference type="ARBA" id="ARBA00004196"/>
    </source>
</evidence>
<feature type="domain" description="Thioredoxin" evidence="5">
    <location>
        <begin position="252"/>
        <end position="395"/>
    </location>
</feature>
<keyword evidence="7" id="KW-1185">Reference proteome</keyword>
<dbReference type="InterPro" id="IPR036249">
    <property type="entry name" value="Thioredoxin-like_sf"/>
</dbReference>
<name>A0ABT5XYA4_9FLAO</name>
<dbReference type="Pfam" id="PF08534">
    <property type="entry name" value="Redoxin"/>
    <property type="match status" value="1"/>
</dbReference>
<organism evidence="6 7">
    <name type="scientific">Flagellimonas yonaguniensis</name>
    <dbReference type="NCBI Taxonomy" id="3031325"/>
    <lineage>
        <taxon>Bacteria</taxon>
        <taxon>Pseudomonadati</taxon>
        <taxon>Bacteroidota</taxon>
        <taxon>Flavobacteriia</taxon>
        <taxon>Flavobacteriales</taxon>
        <taxon>Flavobacteriaceae</taxon>
        <taxon>Flagellimonas</taxon>
    </lineage>
</organism>
<evidence type="ECO:0000259" key="5">
    <source>
        <dbReference type="PROSITE" id="PS51352"/>
    </source>
</evidence>
<proteinExistence type="predicted"/>
<keyword evidence="3" id="KW-1015">Disulfide bond</keyword>
<evidence type="ECO:0000256" key="2">
    <source>
        <dbReference type="ARBA" id="ARBA00022748"/>
    </source>
</evidence>
<keyword evidence="2" id="KW-0201">Cytochrome c-type biogenesis</keyword>
<dbReference type="Proteomes" id="UP001221366">
    <property type="component" value="Unassembled WGS sequence"/>
</dbReference>
<comment type="subcellular location">
    <subcellularLocation>
        <location evidence="1">Cell envelope</location>
    </subcellularLocation>
</comment>
<dbReference type="InterPro" id="IPR013766">
    <property type="entry name" value="Thioredoxin_domain"/>
</dbReference>
<dbReference type="SUPFAM" id="SSF52833">
    <property type="entry name" value="Thioredoxin-like"/>
    <property type="match status" value="1"/>
</dbReference>